<accession>A0A1F5KR16</accession>
<dbReference type="STRING" id="1797785.A3B45_04680"/>
<comment type="caution">
    <text evidence="2">The sequence shown here is derived from an EMBL/GenBank/DDBJ whole genome shotgun (WGS) entry which is preliminary data.</text>
</comment>
<dbReference type="AlphaFoldDB" id="A0A1F5KR16"/>
<dbReference type="PANTHER" id="PTHR30390">
    <property type="entry name" value="SEDOHEPTULOSE 7-PHOSPHATE ISOMERASE / DNAA INITIATOR-ASSOCIATING FACTOR FOR REPLICATION INITIATION"/>
    <property type="match status" value="1"/>
</dbReference>
<dbReference type="Gene3D" id="3.40.50.10490">
    <property type="entry name" value="Glucose-6-phosphate isomerase like protein, domain 1"/>
    <property type="match status" value="1"/>
</dbReference>
<dbReference type="SUPFAM" id="SSF53697">
    <property type="entry name" value="SIS domain"/>
    <property type="match status" value="1"/>
</dbReference>
<protein>
    <submittedName>
        <fullName evidence="2">Phosphoheptose isomerase</fullName>
    </submittedName>
</protein>
<gene>
    <name evidence="2" type="ORF">A3B45_04680</name>
</gene>
<dbReference type="Proteomes" id="UP000178565">
    <property type="component" value="Unassembled WGS sequence"/>
</dbReference>
<evidence type="ECO:0000259" key="1">
    <source>
        <dbReference type="PROSITE" id="PS51464"/>
    </source>
</evidence>
<reference evidence="2 3" key="1">
    <citation type="journal article" date="2016" name="Nat. Commun.">
        <title>Thousands of microbial genomes shed light on interconnected biogeochemical processes in an aquifer system.</title>
        <authorList>
            <person name="Anantharaman K."/>
            <person name="Brown C.T."/>
            <person name="Hug L.A."/>
            <person name="Sharon I."/>
            <person name="Castelle C.J."/>
            <person name="Probst A.J."/>
            <person name="Thomas B.C."/>
            <person name="Singh A."/>
            <person name="Wilkins M.J."/>
            <person name="Karaoz U."/>
            <person name="Brodie E.L."/>
            <person name="Williams K.H."/>
            <person name="Hubbard S.S."/>
            <person name="Banfield J.F."/>
        </authorList>
    </citation>
    <scope>NUCLEOTIDE SEQUENCE [LARGE SCALE GENOMIC DNA]</scope>
</reference>
<keyword evidence="2" id="KW-0413">Isomerase</keyword>
<evidence type="ECO:0000313" key="3">
    <source>
        <dbReference type="Proteomes" id="UP000178565"/>
    </source>
</evidence>
<dbReference type="GO" id="GO:1901135">
    <property type="term" value="P:carbohydrate derivative metabolic process"/>
    <property type="evidence" value="ECO:0007669"/>
    <property type="project" value="InterPro"/>
</dbReference>
<proteinExistence type="predicted"/>
<dbReference type="InterPro" id="IPR046348">
    <property type="entry name" value="SIS_dom_sf"/>
</dbReference>
<evidence type="ECO:0000313" key="2">
    <source>
        <dbReference type="EMBL" id="OGE43071.1"/>
    </source>
</evidence>
<dbReference type="GO" id="GO:0097367">
    <property type="term" value="F:carbohydrate derivative binding"/>
    <property type="evidence" value="ECO:0007669"/>
    <property type="project" value="InterPro"/>
</dbReference>
<dbReference type="InterPro" id="IPR001347">
    <property type="entry name" value="SIS_dom"/>
</dbReference>
<dbReference type="Pfam" id="PF13580">
    <property type="entry name" value="SIS_2"/>
    <property type="match status" value="1"/>
</dbReference>
<organism evidence="2 3">
    <name type="scientific">Candidatus Daviesbacteria bacterium RIFCSPLOWO2_01_FULL_39_12</name>
    <dbReference type="NCBI Taxonomy" id="1797785"/>
    <lineage>
        <taxon>Bacteria</taxon>
        <taxon>Candidatus Daviesiibacteriota</taxon>
    </lineage>
</organism>
<feature type="domain" description="SIS" evidence="1">
    <location>
        <begin position="42"/>
        <end position="192"/>
    </location>
</feature>
<dbReference type="InterPro" id="IPR035461">
    <property type="entry name" value="GmhA/DiaA"/>
</dbReference>
<dbReference type="InterPro" id="IPR050099">
    <property type="entry name" value="SIS_GmhA/DiaA_subfam"/>
</dbReference>
<dbReference type="CDD" id="cd05006">
    <property type="entry name" value="SIS_GmhA"/>
    <property type="match status" value="1"/>
</dbReference>
<sequence length="193" mass="20944">MKKAITDYLSGLGEIFLKLQIADVDNKPIDLAAGLEKLINLIVQQTGKSCKVIFIGNGGSASIASHQAIDYFKNGGMRAICFTDSSLLTCLSNDFGYQYVFEKPIEMFADQGDVLIAISSSGKSENILRGVEAGRKKGCHVITLSGFKPDNPLRNKGDMNFYVPSMSYGYVEIAHLALCHCVVDMIIGGKHRG</sequence>
<dbReference type="PROSITE" id="PS51464">
    <property type="entry name" value="SIS"/>
    <property type="match status" value="1"/>
</dbReference>
<dbReference type="PANTHER" id="PTHR30390:SF7">
    <property type="entry name" value="PHOSPHOHEPTOSE ISOMERASE"/>
    <property type="match status" value="1"/>
</dbReference>
<dbReference type="EMBL" id="MFDM01000018">
    <property type="protein sequence ID" value="OGE43071.1"/>
    <property type="molecule type" value="Genomic_DNA"/>
</dbReference>
<name>A0A1F5KR16_9BACT</name>
<dbReference type="GO" id="GO:0016853">
    <property type="term" value="F:isomerase activity"/>
    <property type="evidence" value="ECO:0007669"/>
    <property type="project" value="UniProtKB-KW"/>
</dbReference>